<keyword evidence="5" id="KW-1185">Reference proteome</keyword>
<dbReference type="Proteomes" id="UP001595528">
    <property type="component" value="Unassembled WGS sequence"/>
</dbReference>
<dbReference type="Pfam" id="PF08240">
    <property type="entry name" value="ADH_N"/>
    <property type="match status" value="1"/>
</dbReference>
<dbReference type="InterPro" id="IPR013154">
    <property type="entry name" value="ADH-like_N"/>
</dbReference>
<dbReference type="InterPro" id="IPR014189">
    <property type="entry name" value="Quinone_OxRdtase_PIG3"/>
</dbReference>
<dbReference type="SMART" id="SM00829">
    <property type="entry name" value="PKS_ER"/>
    <property type="match status" value="1"/>
</dbReference>
<protein>
    <submittedName>
        <fullName evidence="4">NAD(P)H-quinone oxidoreductase</fullName>
    </submittedName>
</protein>
<sequence>MTQTATALPERMRVVEIASFGGPEGLKVAERPVVPPARGEVLIKVAAAGVNRPDVMQRLGKYPPPPGAPDIPGLEVSGEIVACGPDAGDWQIGDRVCALVAGGGYAEYCAAPAPQCLPVPDGVDLEDAAGLPENWFTVWTNMVDRGRMMRGEKVLVQGGASGIGTAAIQLAGLIGAEVFATAGTEEKCRFCEELGAKRGINYRSEDFVAAIKEATGDRGVDLVLDMVGGDYIPRELSILAPEGRLVLIAFLGGSKAEVDFLSLMVKRLTVTGSTLRPRDTAFKGAIAEALRRHVWPHFADGTVRPIIDSRFPFEEAPAAHA</sequence>
<comment type="caution">
    <text evidence="4">The sequence shown here is derived from an EMBL/GenBank/DDBJ whole genome shotgun (WGS) entry which is preliminary data.</text>
</comment>
<evidence type="ECO:0000313" key="4">
    <source>
        <dbReference type="EMBL" id="MFC3230284.1"/>
    </source>
</evidence>
<dbReference type="Pfam" id="PF00107">
    <property type="entry name" value="ADH_zinc_N"/>
    <property type="match status" value="1"/>
</dbReference>
<evidence type="ECO:0000256" key="1">
    <source>
        <dbReference type="ARBA" id="ARBA00022857"/>
    </source>
</evidence>
<dbReference type="SUPFAM" id="SSF51735">
    <property type="entry name" value="NAD(P)-binding Rossmann-fold domains"/>
    <property type="match status" value="1"/>
</dbReference>
<dbReference type="SUPFAM" id="SSF50129">
    <property type="entry name" value="GroES-like"/>
    <property type="match status" value="1"/>
</dbReference>
<dbReference type="NCBIfam" id="TIGR02824">
    <property type="entry name" value="quinone_pig3"/>
    <property type="match status" value="1"/>
</dbReference>
<dbReference type="PANTHER" id="PTHR48106:SF8">
    <property type="entry name" value="OS02G0805600 PROTEIN"/>
    <property type="match status" value="1"/>
</dbReference>
<evidence type="ECO:0000256" key="2">
    <source>
        <dbReference type="ARBA" id="ARBA00023002"/>
    </source>
</evidence>
<gene>
    <name evidence="4" type="ORF">ACFOGJ_23740</name>
</gene>
<name>A0ABV7L6U3_9PROT</name>
<evidence type="ECO:0000259" key="3">
    <source>
        <dbReference type="SMART" id="SM00829"/>
    </source>
</evidence>
<dbReference type="CDD" id="cd05276">
    <property type="entry name" value="p53_inducible_oxidoreductase"/>
    <property type="match status" value="1"/>
</dbReference>
<proteinExistence type="predicted"/>
<organism evidence="4 5">
    <name type="scientific">Marinibaculum pumilum</name>
    <dbReference type="NCBI Taxonomy" id="1766165"/>
    <lineage>
        <taxon>Bacteria</taxon>
        <taxon>Pseudomonadati</taxon>
        <taxon>Pseudomonadota</taxon>
        <taxon>Alphaproteobacteria</taxon>
        <taxon>Rhodospirillales</taxon>
        <taxon>Rhodospirillaceae</taxon>
        <taxon>Marinibaculum</taxon>
    </lineage>
</organism>
<dbReference type="Gene3D" id="3.40.50.720">
    <property type="entry name" value="NAD(P)-binding Rossmann-like Domain"/>
    <property type="match status" value="1"/>
</dbReference>
<dbReference type="PANTHER" id="PTHR48106">
    <property type="entry name" value="QUINONE OXIDOREDUCTASE PIG3-RELATED"/>
    <property type="match status" value="1"/>
</dbReference>
<accession>A0ABV7L6U3</accession>
<keyword evidence="2" id="KW-0560">Oxidoreductase</keyword>
<dbReference type="InterPro" id="IPR011032">
    <property type="entry name" value="GroES-like_sf"/>
</dbReference>
<feature type="non-terminal residue" evidence="4">
    <location>
        <position position="321"/>
    </location>
</feature>
<dbReference type="InterPro" id="IPR013149">
    <property type="entry name" value="ADH-like_C"/>
</dbReference>
<feature type="domain" description="Enoyl reductase (ER)" evidence="3">
    <location>
        <begin position="21"/>
        <end position="320"/>
    </location>
</feature>
<reference evidence="5" key="1">
    <citation type="journal article" date="2019" name="Int. J. Syst. Evol. Microbiol.">
        <title>The Global Catalogue of Microorganisms (GCM) 10K type strain sequencing project: providing services to taxonomists for standard genome sequencing and annotation.</title>
        <authorList>
            <consortium name="The Broad Institute Genomics Platform"/>
            <consortium name="The Broad Institute Genome Sequencing Center for Infectious Disease"/>
            <person name="Wu L."/>
            <person name="Ma J."/>
        </authorList>
    </citation>
    <scope>NUCLEOTIDE SEQUENCE [LARGE SCALE GENOMIC DNA]</scope>
    <source>
        <strain evidence="5">KCTC 42964</strain>
    </source>
</reference>
<dbReference type="InterPro" id="IPR036291">
    <property type="entry name" value="NAD(P)-bd_dom_sf"/>
</dbReference>
<keyword evidence="1" id="KW-0521">NADP</keyword>
<dbReference type="EMBL" id="JBHRTR010000037">
    <property type="protein sequence ID" value="MFC3230284.1"/>
    <property type="molecule type" value="Genomic_DNA"/>
</dbReference>
<evidence type="ECO:0000313" key="5">
    <source>
        <dbReference type="Proteomes" id="UP001595528"/>
    </source>
</evidence>
<dbReference type="RefSeq" id="WP_379905312.1">
    <property type="nucleotide sequence ID" value="NZ_JBHRTR010000037.1"/>
</dbReference>
<dbReference type="InterPro" id="IPR020843">
    <property type="entry name" value="ER"/>
</dbReference>
<dbReference type="Gene3D" id="3.90.180.10">
    <property type="entry name" value="Medium-chain alcohol dehydrogenases, catalytic domain"/>
    <property type="match status" value="1"/>
</dbReference>